<dbReference type="PANTHER" id="PTHR11638:SF184">
    <property type="entry name" value="ATPASE WITH CHAPERONE ACTIVITY"/>
    <property type="match status" value="1"/>
</dbReference>
<keyword evidence="5" id="KW-0143">Chaperone</keyword>
<proteinExistence type="inferred from homology"/>
<evidence type="ECO:0000259" key="9">
    <source>
        <dbReference type="PROSITE" id="PS51903"/>
    </source>
</evidence>
<evidence type="ECO:0000313" key="11">
    <source>
        <dbReference type="Proteomes" id="UP001161422"/>
    </source>
</evidence>
<dbReference type="Pfam" id="PF07724">
    <property type="entry name" value="AAA_2"/>
    <property type="match status" value="1"/>
</dbReference>
<name>A0AA37RX15_9GAMM</name>
<dbReference type="InterPro" id="IPR027417">
    <property type="entry name" value="P-loop_NTPase"/>
</dbReference>
<keyword evidence="3" id="KW-0547">Nucleotide-binding</keyword>
<feature type="domain" description="Clp R" evidence="9">
    <location>
        <begin position="10"/>
        <end position="156"/>
    </location>
</feature>
<dbReference type="PANTHER" id="PTHR11638">
    <property type="entry name" value="ATP-DEPENDENT CLP PROTEASE"/>
    <property type="match status" value="1"/>
</dbReference>
<dbReference type="InterPro" id="IPR003959">
    <property type="entry name" value="ATPase_AAA_core"/>
</dbReference>
<reference evidence="10" key="2">
    <citation type="submission" date="2023-01" db="EMBL/GenBank/DDBJ databases">
        <title>Draft genome sequence of Paraferrimonas sedimenticola strain NBRC 101628.</title>
        <authorList>
            <person name="Sun Q."/>
            <person name="Mori K."/>
        </authorList>
    </citation>
    <scope>NUCLEOTIDE SEQUENCE</scope>
    <source>
        <strain evidence="10">NBRC 101628</strain>
    </source>
</reference>
<accession>A0AA37RX15</accession>
<keyword evidence="7" id="KW-0175">Coiled coil</keyword>
<dbReference type="InterPro" id="IPR041546">
    <property type="entry name" value="ClpA/ClpB_AAA_lid"/>
</dbReference>
<dbReference type="AlphaFoldDB" id="A0AA37RX15"/>
<dbReference type="PRINTS" id="PR00300">
    <property type="entry name" value="CLPPROTEASEA"/>
</dbReference>
<dbReference type="EMBL" id="BSNC01000005">
    <property type="protein sequence ID" value="GLP96840.1"/>
    <property type="molecule type" value="Genomic_DNA"/>
</dbReference>
<dbReference type="InterPro" id="IPR019489">
    <property type="entry name" value="Clp_ATPase_C"/>
</dbReference>
<dbReference type="RefSeq" id="WP_095504154.1">
    <property type="nucleotide sequence ID" value="NZ_BSNC01000005.1"/>
</dbReference>
<dbReference type="InterPro" id="IPR001270">
    <property type="entry name" value="ClpA/B"/>
</dbReference>
<gene>
    <name evidence="10" type="ORF">GCM10007895_21460</name>
</gene>
<comment type="caution">
    <text evidence="10">The sequence shown here is derived from an EMBL/GenBank/DDBJ whole genome shotgun (WGS) entry which is preliminary data.</text>
</comment>
<evidence type="ECO:0000313" key="10">
    <source>
        <dbReference type="EMBL" id="GLP96840.1"/>
    </source>
</evidence>
<dbReference type="InterPro" id="IPR036628">
    <property type="entry name" value="Clp_N_dom_sf"/>
</dbReference>
<dbReference type="InterPro" id="IPR004176">
    <property type="entry name" value="Clp_R_N"/>
</dbReference>
<evidence type="ECO:0000256" key="2">
    <source>
        <dbReference type="ARBA" id="ARBA00022737"/>
    </source>
</evidence>
<dbReference type="InterPro" id="IPR003593">
    <property type="entry name" value="AAA+_ATPase"/>
</dbReference>
<dbReference type="Gene3D" id="1.10.1780.10">
    <property type="entry name" value="Clp, N-terminal domain"/>
    <property type="match status" value="1"/>
</dbReference>
<dbReference type="PROSITE" id="PS51903">
    <property type="entry name" value="CLP_R"/>
    <property type="match status" value="1"/>
</dbReference>
<evidence type="ECO:0000256" key="8">
    <source>
        <dbReference type="SAM" id="MobiDB-lite"/>
    </source>
</evidence>
<dbReference type="Pfam" id="PF17871">
    <property type="entry name" value="AAA_lid_9"/>
    <property type="match status" value="1"/>
</dbReference>
<evidence type="ECO:0000256" key="5">
    <source>
        <dbReference type="ARBA" id="ARBA00023186"/>
    </source>
</evidence>
<dbReference type="SUPFAM" id="SSF52540">
    <property type="entry name" value="P-loop containing nucleoside triphosphate hydrolases"/>
    <property type="match status" value="2"/>
</dbReference>
<dbReference type="InterPro" id="IPR018368">
    <property type="entry name" value="ClpA/B_CS1"/>
</dbReference>
<dbReference type="GO" id="GO:0034605">
    <property type="term" value="P:cellular response to heat"/>
    <property type="evidence" value="ECO:0007669"/>
    <property type="project" value="TreeGrafter"/>
</dbReference>
<dbReference type="InterPro" id="IPR017729">
    <property type="entry name" value="ATPase_T6SS_ClpV1"/>
</dbReference>
<dbReference type="InterPro" id="IPR050130">
    <property type="entry name" value="ClpA_ClpB"/>
</dbReference>
<dbReference type="FunFam" id="3.40.50.300:FF:000010">
    <property type="entry name" value="Chaperone clpB 1, putative"/>
    <property type="match status" value="1"/>
</dbReference>
<dbReference type="Gene3D" id="1.10.8.60">
    <property type="match status" value="1"/>
</dbReference>
<evidence type="ECO:0000256" key="1">
    <source>
        <dbReference type="ARBA" id="ARBA00008675"/>
    </source>
</evidence>
<dbReference type="CDD" id="cd00009">
    <property type="entry name" value="AAA"/>
    <property type="match status" value="1"/>
</dbReference>
<dbReference type="Pfam" id="PF02861">
    <property type="entry name" value="Clp_N"/>
    <property type="match status" value="1"/>
</dbReference>
<keyword evidence="11" id="KW-1185">Reference proteome</keyword>
<feature type="region of interest" description="Disordered" evidence="8">
    <location>
        <begin position="156"/>
        <end position="176"/>
    </location>
</feature>
<dbReference type="GO" id="GO:0005524">
    <property type="term" value="F:ATP binding"/>
    <property type="evidence" value="ECO:0007669"/>
    <property type="project" value="UniProtKB-KW"/>
</dbReference>
<dbReference type="CDD" id="cd19499">
    <property type="entry name" value="RecA-like_ClpB_Hsp104-like"/>
    <property type="match status" value="1"/>
</dbReference>
<evidence type="ECO:0000256" key="6">
    <source>
        <dbReference type="PROSITE-ProRule" id="PRU01251"/>
    </source>
</evidence>
<evidence type="ECO:0000256" key="4">
    <source>
        <dbReference type="ARBA" id="ARBA00022840"/>
    </source>
</evidence>
<dbReference type="Gene3D" id="3.40.50.300">
    <property type="entry name" value="P-loop containing nucleotide triphosphate hydrolases"/>
    <property type="match status" value="3"/>
</dbReference>
<keyword evidence="2 6" id="KW-0677">Repeat</keyword>
<keyword evidence="4" id="KW-0067">ATP-binding</keyword>
<dbReference type="SMART" id="SM00382">
    <property type="entry name" value="AAA"/>
    <property type="match status" value="2"/>
</dbReference>
<dbReference type="Pfam" id="PF10431">
    <property type="entry name" value="ClpB_D2-small"/>
    <property type="match status" value="1"/>
</dbReference>
<comment type="similarity">
    <text evidence="1">Belongs to the ClpA/ClpB family.</text>
</comment>
<dbReference type="Pfam" id="PF00004">
    <property type="entry name" value="AAA"/>
    <property type="match status" value="1"/>
</dbReference>
<dbReference type="PROSITE" id="PS00870">
    <property type="entry name" value="CLPAB_1"/>
    <property type="match status" value="1"/>
</dbReference>
<dbReference type="GO" id="GO:0005737">
    <property type="term" value="C:cytoplasm"/>
    <property type="evidence" value="ECO:0007669"/>
    <property type="project" value="TreeGrafter"/>
</dbReference>
<reference evidence="10" key="1">
    <citation type="journal article" date="2014" name="Int. J. Syst. Evol. Microbiol.">
        <title>Complete genome sequence of Corynebacterium casei LMG S-19264T (=DSM 44701T), isolated from a smear-ripened cheese.</title>
        <authorList>
            <consortium name="US DOE Joint Genome Institute (JGI-PGF)"/>
            <person name="Walter F."/>
            <person name="Albersmeier A."/>
            <person name="Kalinowski J."/>
            <person name="Ruckert C."/>
        </authorList>
    </citation>
    <scope>NUCLEOTIDE SEQUENCE</scope>
    <source>
        <strain evidence="10">NBRC 101628</strain>
    </source>
</reference>
<organism evidence="10 11">
    <name type="scientific">Paraferrimonas sedimenticola</name>
    <dbReference type="NCBI Taxonomy" id="375674"/>
    <lineage>
        <taxon>Bacteria</taxon>
        <taxon>Pseudomonadati</taxon>
        <taxon>Pseudomonadota</taxon>
        <taxon>Gammaproteobacteria</taxon>
        <taxon>Alteromonadales</taxon>
        <taxon>Ferrimonadaceae</taxon>
        <taxon>Paraferrimonas</taxon>
    </lineage>
</organism>
<sequence length="869" mass="95201">MAKVSRVTLFGKLNPTLYGGLQSATDFCKLRGNPYVELSHWLHQLWQQGDLDLHLIAKHYGLDSQVVQQELSDSLDKLPRGASSISDLSSKIDESVELAWGVASLTYGHKKIRSGHLLLALLQSSDLRGALMGLSTTLAQLDASKLSEELLDVVAQSSEGDADEAPETQGLATEDADGSALSKYTIDMTAVAEAGEMDPVIGREDEIRLMIDILMRRRQNNPILTGEAGVGKTAVVEGFAQRIADGEVPEPLQNVRLLALDIGLLQAGASMKGEFEKRLKQVIQEIKDSDKSIILFIDEAHTLIGAGGQSGTGDAANLLKPELARGMLRTVAATTWSEYKQYIEKDPALTRRFQLVKVAEPEVDIAVAMLRGLYPVLEKHHGVVIQKEALQAAAELSARYLPDRQLPDKAISLLDTACARVATSQSCQPPSLDDCQRQQQFLNSELALVQKEQALGTHSAEDFAELSEQLASLKVNEEEITARWQSEQEVVTQINERLEAIKNEDAQVSEADSTIADLLSRLGEIQSEQPLVYPLVDEKAVAAIVSDWTGIPAGKMQLNEMDALKQLESNLGQRVLGQDHALKQLADVVRISRTRLDDPNKPVGVMLLAGPSGTGKTETALALAEALYGGEQNMITINMSEFQESHTVSTLKGAPPGYVGYGEGGVLTEAIRRKPHSVLLLDEIEKAHPDVHEIFFQVFDKGWMEDGEGRYIDFKNTLILLTSNVGSNAIFQYCNEQQDIDIGHLGELLDHSLREVFPDALIGRMSAIPYLPLSVALQRQIMNLKLDKIIDRVNQHYGATLEIDSSVLDGLSDHCQLSEKGGRLLDAVITKHVSRNLSQHILSHPGLSSDTHLTMTMEEGNYVVKERQA</sequence>
<evidence type="ECO:0000256" key="7">
    <source>
        <dbReference type="SAM" id="Coils"/>
    </source>
</evidence>
<dbReference type="Proteomes" id="UP001161422">
    <property type="component" value="Unassembled WGS sequence"/>
</dbReference>
<evidence type="ECO:0000256" key="3">
    <source>
        <dbReference type="ARBA" id="ARBA00022741"/>
    </source>
</evidence>
<protein>
    <submittedName>
        <fullName evidence="10">ClpV1 family T6SS ATPase</fullName>
    </submittedName>
</protein>
<dbReference type="GO" id="GO:0016887">
    <property type="term" value="F:ATP hydrolysis activity"/>
    <property type="evidence" value="ECO:0007669"/>
    <property type="project" value="InterPro"/>
</dbReference>
<dbReference type="SUPFAM" id="SSF81923">
    <property type="entry name" value="Double Clp-N motif"/>
    <property type="match status" value="1"/>
</dbReference>
<feature type="coiled-coil region" evidence="7">
    <location>
        <begin position="432"/>
        <end position="483"/>
    </location>
</feature>
<dbReference type="NCBIfam" id="TIGR03345">
    <property type="entry name" value="VI_ClpV1"/>
    <property type="match status" value="1"/>
</dbReference>